<dbReference type="InterPro" id="IPR029767">
    <property type="entry name" value="WecB-like"/>
</dbReference>
<dbReference type="Pfam" id="PF02350">
    <property type="entry name" value="Epimerase_2"/>
    <property type="match status" value="1"/>
</dbReference>
<dbReference type="NCBIfam" id="TIGR03568">
    <property type="entry name" value="NeuC_NnaA"/>
    <property type="match status" value="1"/>
</dbReference>
<protein>
    <submittedName>
        <fullName evidence="2">UDP-N-acetylglucosamine 2-epimerase (Hydrolyzing)</fullName>
        <ecNumber evidence="2">3.2.1.183</ecNumber>
    </submittedName>
</protein>
<keyword evidence="3" id="KW-1185">Reference proteome</keyword>
<name>A0ABS5BQ00_9BACT</name>
<evidence type="ECO:0000313" key="3">
    <source>
        <dbReference type="Proteomes" id="UP000676565"/>
    </source>
</evidence>
<evidence type="ECO:0000313" key="2">
    <source>
        <dbReference type="EMBL" id="MBP3955809.1"/>
    </source>
</evidence>
<keyword evidence="2" id="KW-0378">Hydrolase</keyword>
<evidence type="ECO:0000259" key="1">
    <source>
        <dbReference type="Pfam" id="PF02350"/>
    </source>
</evidence>
<keyword evidence="2" id="KW-0326">Glycosidase</keyword>
<sequence>MRAIGVVTAARSEYGIYKPLLRKLRARPDADLRLFVTGMHLAPEYGQTVRQIEADGFPIAERIEALLASDAPGGIAASMGLGTIGFAQAFARRRPDILVVLGDRFEMHAAALAALPFKLPVAHIHGGEVTEGAIDDALRHSLTKLAHLHFVAAEVYARRVVQLGEEPWRVTVSGAPALDDVAAVSRPSPAQLEARIGLPLEPAPLLVTFHPVTLEYERTEWHVGELLAALDAAELPVVFTRPNADTQGRTVARLIEAFARTRPWAVLAGDLGTEAYFGLMECAAAMVGNSSSGLIEAPSFKLPVVNIGTRQRGRHRAANVIDVGYGRAEVIDGIRRATRPDFRTVELRQLTNPFDRGGAAEIIAERLLSAPLGDELVKKRFYDLPPVEDGPCDRAA</sequence>
<dbReference type="InterPro" id="IPR020004">
    <property type="entry name" value="UDP-GlcNAc_Epase"/>
</dbReference>
<reference evidence="2 3" key="1">
    <citation type="submission" date="2021-04" db="EMBL/GenBank/DDBJ databases">
        <authorList>
            <person name="Ivanova A."/>
        </authorList>
    </citation>
    <scope>NUCLEOTIDE SEQUENCE [LARGE SCALE GENOMIC DNA]</scope>
    <source>
        <strain evidence="2 3">G18</strain>
    </source>
</reference>
<comment type="caution">
    <text evidence="2">The sequence shown here is derived from an EMBL/GenBank/DDBJ whole genome shotgun (WGS) entry which is preliminary data.</text>
</comment>
<feature type="domain" description="UDP-N-acetylglucosamine 2-epimerase" evidence="1">
    <location>
        <begin position="23"/>
        <end position="367"/>
    </location>
</feature>
<proteinExistence type="predicted"/>
<dbReference type="PANTHER" id="PTHR43174">
    <property type="entry name" value="UDP-N-ACETYLGLUCOSAMINE 2-EPIMERASE"/>
    <property type="match status" value="1"/>
</dbReference>
<dbReference type="EMBL" id="JAGKQQ010000001">
    <property type="protein sequence ID" value="MBP3955809.1"/>
    <property type="molecule type" value="Genomic_DNA"/>
</dbReference>
<dbReference type="Gene3D" id="3.40.50.2000">
    <property type="entry name" value="Glycogen Phosphorylase B"/>
    <property type="match status" value="2"/>
</dbReference>
<dbReference type="Proteomes" id="UP000676565">
    <property type="component" value="Unassembled WGS sequence"/>
</dbReference>
<dbReference type="InterPro" id="IPR003331">
    <property type="entry name" value="UDP_GlcNAc_Epimerase_2_dom"/>
</dbReference>
<dbReference type="SUPFAM" id="SSF53756">
    <property type="entry name" value="UDP-Glycosyltransferase/glycogen phosphorylase"/>
    <property type="match status" value="1"/>
</dbReference>
<dbReference type="CDD" id="cd03786">
    <property type="entry name" value="GTB_UDP-GlcNAc_2-Epimerase"/>
    <property type="match status" value="1"/>
</dbReference>
<dbReference type="EC" id="3.2.1.183" evidence="2"/>
<dbReference type="PANTHER" id="PTHR43174:SF3">
    <property type="entry name" value="UDP-N-ACETYLGLUCOSAMINE 2-EPIMERASE"/>
    <property type="match status" value="1"/>
</dbReference>
<dbReference type="RefSeq" id="WP_210653869.1">
    <property type="nucleotide sequence ID" value="NZ_JAGKQQ010000001.1"/>
</dbReference>
<organism evidence="2 3">
    <name type="scientific">Gemmata palustris</name>
    <dbReference type="NCBI Taxonomy" id="2822762"/>
    <lineage>
        <taxon>Bacteria</taxon>
        <taxon>Pseudomonadati</taxon>
        <taxon>Planctomycetota</taxon>
        <taxon>Planctomycetia</taxon>
        <taxon>Gemmatales</taxon>
        <taxon>Gemmataceae</taxon>
        <taxon>Gemmata</taxon>
    </lineage>
</organism>
<dbReference type="GO" id="GO:0016798">
    <property type="term" value="F:hydrolase activity, acting on glycosyl bonds"/>
    <property type="evidence" value="ECO:0007669"/>
    <property type="project" value="UniProtKB-KW"/>
</dbReference>
<gene>
    <name evidence="2" type="primary">neuC</name>
    <name evidence="2" type="ORF">J8F10_10990</name>
</gene>
<accession>A0ABS5BQ00</accession>